<evidence type="ECO:0000256" key="10">
    <source>
        <dbReference type="SAM" id="Phobius"/>
    </source>
</evidence>
<feature type="compositionally biased region" description="Low complexity" evidence="9">
    <location>
        <begin position="756"/>
        <end position="767"/>
    </location>
</feature>
<dbReference type="Gene3D" id="1.20.5.1930">
    <property type="match status" value="1"/>
</dbReference>
<feature type="transmembrane region" description="Helical" evidence="10">
    <location>
        <begin position="155"/>
        <end position="175"/>
    </location>
</feature>
<dbReference type="SUPFAM" id="SSF55874">
    <property type="entry name" value="ATPase domain of HSP90 chaperone/DNA topoisomerase II/histidine kinase"/>
    <property type="match status" value="1"/>
</dbReference>
<dbReference type="EC" id="2.7.13.3" evidence="2"/>
<dbReference type="Gene3D" id="3.30.565.10">
    <property type="entry name" value="Histidine kinase-like ATPase, C-terminal domain"/>
    <property type="match status" value="1"/>
</dbReference>
<evidence type="ECO:0000256" key="6">
    <source>
        <dbReference type="ARBA" id="ARBA00022777"/>
    </source>
</evidence>
<dbReference type="InterPro" id="IPR011712">
    <property type="entry name" value="Sig_transdc_His_kin_sub3_dim/P"/>
</dbReference>
<evidence type="ECO:0000256" key="4">
    <source>
        <dbReference type="ARBA" id="ARBA00022679"/>
    </source>
</evidence>
<keyword evidence="6" id="KW-0418">Kinase</keyword>
<evidence type="ECO:0000313" key="14">
    <source>
        <dbReference type="Proteomes" id="UP001296706"/>
    </source>
</evidence>
<feature type="transmembrane region" description="Helical" evidence="10">
    <location>
        <begin position="335"/>
        <end position="356"/>
    </location>
</feature>
<evidence type="ECO:0000256" key="9">
    <source>
        <dbReference type="SAM" id="MobiDB-lite"/>
    </source>
</evidence>
<evidence type="ECO:0000256" key="8">
    <source>
        <dbReference type="ARBA" id="ARBA00023012"/>
    </source>
</evidence>
<dbReference type="Pfam" id="PF02518">
    <property type="entry name" value="HATPase_c"/>
    <property type="match status" value="1"/>
</dbReference>
<evidence type="ECO:0000256" key="5">
    <source>
        <dbReference type="ARBA" id="ARBA00022741"/>
    </source>
</evidence>
<evidence type="ECO:0000256" key="7">
    <source>
        <dbReference type="ARBA" id="ARBA00022840"/>
    </source>
</evidence>
<evidence type="ECO:0000256" key="2">
    <source>
        <dbReference type="ARBA" id="ARBA00012438"/>
    </source>
</evidence>
<evidence type="ECO:0000256" key="1">
    <source>
        <dbReference type="ARBA" id="ARBA00000085"/>
    </source>
</evidence>
<accession>A0ABX1RFJ1</accession>
<comment type="caution">
    <text evidence="13">The sequence shown here is derived from an EMBL/GenBank/DDBJ whole genome shotgun (WGS) entry which is preliminary data.</text>
</comment>
<dbReference type="PANTHER" id="PTHR24421">
    <property type="entry name" value="NITRATE/NITRITE SENSOR PROTEIN NARX-RELATED"/>
    <property type="match status" value="1"/>
</dbReference>
<keyword evidence="10" id="KW-0812">Transmembrane</keyword>
<feature type="transmembrane region" description="Helical" evidence="10">
    <location>
        <begin position="187"/>
        <end position="206"/>
    </location>
</feature>
<sequence>MSSPAVLDQAAVRDDTAAGARRGGLFVVAGYAVLLVVVTVLSLGWLVVGAVVGAAAHLPSVAAGLGAAAAGGSRWARGVLEAIPRSEPFGQAVLDYAFSLLSIGVAVGLLVRRRGSRPARLLVLALVGSAGAFNLQAHAADTAVQVASGLAVGGLHQVVLHGIACAAYILALLMFPPDQRAAGPGGLARAVLVAAGVGTLVLVGFGTALLPHTTSCVLFFGFLVPLAGLVTLPRRIRHGTTAAARAQARMLFSVLAAAMAVAVVLAIITVVLWSIGFAGLGIVDPTAHAGPPEADEPTALLFWFARLASIAIAAAVFLATGGARGWTAEGLFSRGLVAALVAALVGGGYVVVRTVLEQLVDDGDPAGAFSAATLAVVPAALAFLPVYVRVERFVDRLLYGARPTPYSVLAGIAALSRATTGDAPDLARVAEAVGRGLGATTCRLTVVRPELHDRAYTWVEPGAQPSDALAEVAVRHGSERIGTIAVDHAAVAGLQGQRRHLLEDIADSLGAVFQASRSGIELERQLRAALAHAGEIAESRRAVVAEMDGERRRIERDLHDGAQHHLVSLRLTLGLVEHQVSTGQFDQARGRLEQVAEQIDTAESILAETATGVSSPLLAEQGLVGALRTELRGGHPPVTLDCDGVAADAAIPADVQAAVFFCCLEAVNNARKHAGGAAIGVWLVTEDGRVRFAVHDEGPGWDLSAGAGSPGRGMRNLTARIAAVGGRIEVRSEPGEGTVVAGSAPLPRPAEEPEADGAAPGRPGPAVAAAAPGLSLIDQVRDALRTARELYHGTCWADPLRALAQRLDEPLRVGVAGPAGADVPALVEALRSAAGRAGAPALDVTLVDMSVPHSGPDDALVPVAEAFVLLLGPPGNPEPVAGLPAPLRPALAIGVPVDAAAGLAHRPDTGTPCHVVTPVAPCPDVPHLLGLIAARFALRAESLKARAALLALESMVRADPPPVDGRALVYRLDRIRSGAHELTEIDLVDALRSGELDLPDGEREVAERLLGAQGADPRARLALAPAAGPREVARAAGAQLVRWQGVAAHPMSGKDLRDVAAVLVQTCEQLLARAGLHGGRAGAPH</sequence>
<keyword evidence="3" id="KW-0597">Phosphoprotein</keyword>
<feature type="transmembrane region" description="Helical" evidence="10">
    <location>
        <begin position="23"/>
        <end position="48"/>
    </location>
</feature>
<evidence type="ECO:0000259" key="12">
    <source>
        <dbReference type="Pfam" id="PF07730"/>
    </source>
</evidence>
<feature type="region of interest" description="Disordered" evidence="9">
    <location>
        <begin position="733"/>
        <end position="767"/>
    </location>
</feature>
<feature type="transmembrane region" description="Helical" evidence="10">
    <location>
        <begin position="252"/>
        <end position="280"/>
    </location>
</feature>
<feature type="transmembrane region" description="Helical" evidence="10">
    <location>
        <begin position="300"/>
        <end position="323"/>
    </location>
</feature>
<reference evidence="13 14" key="1">
    <citation type="submission" date="2020-04" db="EMBL/GenBank/DDBJ databases">
        <authorList>
            <person name="Klaysubun C."/>
            <person name="Duangmal K."/>
            <person name="Lipun K."/>
        </authorList>
    </citation>
    <scope>NUCLEOTIDE SEQUENCE [LARGE SCALE GENOMIC DNA]</scope>
    <source>
        <strain evidence="13 14">JCM 11839</strain>
    </source>
</reference>
<evidence type="ECO:0000256" key="3">
    <source>
        <dbReference type="ARBA" id="ARBA00022553"/>
    </source>
</evidence>
<dbReference type="InterPro" id="IPR036890">
    <property type="entry name" value="HATPase_C_sf"/>
</dbReference>
<dbReference type="Pfam" id="PF07730">
    <property type="entry name" value="HisKA_3"/>
    <property type="match status" value="1"/>
</dbReference>
<feature type="transmembrane region" description="Helical" evidence="10">
    <location>
        <begin position="118"/>
        <end position="135"/>
    </location>
</feature>
<dbReference type="Proteomes" id="UP001296706">
    <property type="component" value="Unassembled WGS sequence"/>
</dbReference>
<keyword evidence="7" id="KW-0067">ATP-binding</keyword>
<evidence type="ECO:0000313" key="13">
    <source>
        <dbReference type="EMBL" id="NMH79170.1"/>
    </source>
</evidence>
<proteinExistence type="predicted"/>
<dbReference type="PANTHER" id="PTHR24421:SF10">
    <property type="entry name" value="NITRATE_NITRITE SENSOR PROTEIN NARQ"/>
    <property type="match status" value="1"/>
</dbReference>
<feature type="transmembrane region" description="Helical" evidence="10">
    <location>
        <begin position="93"/>
        <end position="111"/>
    </location>
</feature>
<keyword evidence="10" id="KW-1133">Transmembrane helix</keyword>
<keyword evidence="8" id="KW-0902">Two-component regulatory system</keyword>
<gene>
    <name evidence="13" type="ORF">HF577_19010</name>
</gene>
<dbReference type="CDD" id="cd16917">
    <property type="entry name" value="HATPase_UhpB-NarQ-NarX-like"/>
    <property type="match status" value="1"/>
</dbReference>
<evidence type="ECO:0000259" key="11">
    <source>
        <dbReference type="Pfam" id="PF02518"/>
    </source>
</evidence>
<feature type="transmembrane region" description="Helical" evidence="10">
    <location>
        <begin position="368"/>
        <end position="388"/>
    </location>
</feature>
<dbReference type="InterPro" id="IPR003594">
    <property type="entry name" value="HATPase_dom"/>
</dbReference>
<dbReference type="EMBL" id="JAAXKY010000061">
    <property type="protein sequence ID" value="NMH79170.1"/>
    <property type="molecule type" value="Genomic_DNA"/>
</dbReference>
<feature type="transmembrane region" description="Helical" evidence="10">
    <location>
        <begin position="212"/>
        <end position="232"/>
    </location>
</feature>
<keyword evidence="4" id="KW-0808">Transferase</keyword>
<keyword evidence="14" id="KW-1185">Reference proteome</keyword>
<feature type="domain" description="Signal transduction histidine kinase subgroup 3 dimerisation and phosphoacceptor" evidence="12">
    <location>
        <begin position="550"/>
        <end position="602"/>
    </location>
</feature>
<comment type="catalytic activity">
    <reaction evidence="1">
        <text>ATP + protein L-histidine = ADP + protein N-phospho-L-histidine.</text>
        <dbReference type="EC" id="2.7.13.3"/>
    </reaction>
</comment>
<name>A0ABX1RFJ1_9PSEU</name>
<feature type="domain" description="Histidine kinase/HSP90-like ATPase" evidence="11">
    <location>
        <begin position="661"/>
        <end position="745"/>
    </location>
</feature>
<protein>
    <recommendedName>
        <fullName evidence="2">histidine kinase</fullName>
        <ecNumber evidence="2">2.7.13.3</ecNumber>
    </recommendedName>
</protein>
<dbReference type="RefSeq" id="WP_169397238.1">
    <property type="nucleotide sequence ID" value="NZ_JAAXKY010000061.1"/>
</dbReference>
<dbReference type="InterPro" id="IPR050482">
    <property type="entry name" value="Sensor_HK_TwoCompSys"/>
</dbReference>
<organism evidence="13 14">
    <name type="scientific">Pseudonocardia xinjiangensis</name>
    <dbReference type="NCBI Taxonomy" id="75289"/>
    <lineage>
        <taxon>Bacteria</taxon>
        <taxon>Bacillati</taxon>
        <taxon>Actinomycetota</taxon>
        <taxon>Actinomycetes</taxon>
        <taxon>Pseudonocardiales</taxon>
        <taxon>Pseudonocardiaceae</taxon>
        <taxon>Pseudonocardia</taxon>
    </lineage>
</organism>
<keyword evidence="10" id="KW-0472">Membrane</keyword>
<keyword evidence="5" id="KW-0547">Nucleotide-binding</keyword>